<feature type="site" description="Transition state stabilizer" evidence="9">
    <location>
        <position position="18"/>
    </location>
</feature>
<dbReference type="EMBL" id="CP007139">
    <property type="protein sequence ID" value="AIE85247.1"/>
    <property type="molecule type" value="Genomic_DNA"/>
</dbReference>
<feature type="binding site" evidence="9">
    <location>
        <position position="42"/>
    </location>
    <ligand>
        <name>substrate</name>
    </ligand>
</feature>
<comment type="cofactor">
    <cofactor evidence="9">
        <name>Mg(2+)</name>
        <dbReference type="ChEBI" id="CHEBI:18420"/>
    </cofactor>
</comment>
<feature type="binding site" evidence="9">
    <location>
        <begin position="10"/>
        <end position="11"/>
    </location>
    <ligand>
        <name>ATP</name>
        <dbReference type="ChEBI" id="CHEBI:30616"/>
    </ligand>
</feature>
<dbReference type="InterPro" id="IPR004821">
    <property type="entry name" value="Cyt_trans-like"/>
</dbReference>
<keyword evidence="1 9" id="KW-0963">Cytoplasm</keyword>
<keyword evidence="5 9" id="KW-0067">ATP-binding</keyword>
<evidence type="ECO:0000313" key="12">
    <source>
        <dbReference type="Proteomes" id="UP000027982"/>
    </source>
</evidence>
<dbReference type="InterPro" id="IPR001980">
    <property type="entry name" value="PPAT"/>
</dbReference>
<dbReference type="PRINTS" id="PR01020">
    <property type="entry name" value="LPSBIOSNTHSS"/>
</dbReference>
<comment type="subcellular location">
    <subcellularLocation>
        <location evidence="9">Cytoplasm</location>
    </subcellularLocation>
</comment>
<proteinExistence type="inferred from homology"/>
<dbReference type="NCBIfam" id="TIGR01510">
    <property type="entry name" value="coaD_prev_kdtB"/>
    <property type="match status" value="1"/>
</dbReference>
<evidence type="ECO:0000256" key="4">
    <source>
        <dbReference type="ARBA" id="ARBA00022741"/>
    </source>
</evidence>
<dbReference type="HOGENOM" id="CLU_100149_0_1_0"/>
<dbReference type="PANTHER" id="PTHR21342">
    <property type="entry name" value="PHOSPHOPANTETHEINE ADENYLYLTRANSFERASE"/>
    <property type="match status" value="1"/>
</dbReference>
<reference evidence="11 12" key="1">
    <citation type="journal article" date="2014" name="PLoS ONE">
        <title>The first complete genome sequence of the class fimbriimonadia in the phylum armatimonadetes.</title>
        <authorList>
            <person name="Hu Z.Y."/>
            <person name="Wang Y.Z."/>
            <person name="Im W.T."/>
            <person name="Wang S.Y."/>
            <person name="Zhao G.P."/>
            <person name="Zheng H.J."/>
            <person name="Quan Z.X."/>
        </authorList>
    </citation>
    <scope>NUCLEOTIDE SEQUENCE [LARGE SCALE GENOMIC DNA]</scope>
    <source>
        <strain evidence="11">Gsoil 348</strain>
    </source>
</reference>
<dbReference type="GO" id="GO:0005524">
    <property type="term" value="F:ATP binding"/>
    <property type="evidence" value="ECO:0007669"/>
    <property type="project" value="UniProtKB-KW"/>
</dbReference>
<name>A0A068NPE6_FIMGI</name>
<feature type="binding site" evidence="9">
    <location>
        <position position="18"/>
    </location>
    <ligand>
        <name>ATP</name>
        <dbReference type="ChEBI" id="CHEBI:30616"/>
    </ligand>
</feature>
<dbReference type="AlphaFoldDB" id="A0A068NPE6"/>
<dbReference type="Gene3D" id="3.40.50.620">
    <property type="entry name" value="HUPs"/>
    <property type="match status" value="1"/>
</dbReference>
<feature type="binding site" evidence="9">
    <location>
        <begin position="89"/>
        <end position="91"/>
    </location>
    <ligand>
        <name>ATP</name>
        <dbReference type="ChEBI" id="CHEBI:30616"/>
    </ligand>
</feature>
<evidence type="ECO:0000256" key="3">
    <source>
        <dbReference type="ARBA" id="ARBA00022695"/>
    </source>
</evidence>
<evidence type="ECO:0000256" key="7">
    <source>
        <dbReference type="ARBA" id="ARBA00022993"/>
    </source>
</evidence>
<evidence type="ECO:0000256" key="6">
    <source>
        <dbReference type="ARBA" id="ARBA00022842"/>
    </source>
</evidence>
<dbReference type="Pfam" id="PF01467">
    <property type="entry name" value="CTP_transf_like"/>
    <property type="match status" value="1"/>
</dbReference>
<comment type="similarity">
    <text evidence="9">Belongs to the bacterial CoaD family.</text>
</comment>
<evidence type="ECO:0000259" key="10">
    <source>
        <dbReference type="Pfam" id="PF01467"/>
    </source>
</evidence>
<comment type="catalytic activity">
    <reaction evidence="8 9">
        <text>(R)-4'-phosphopantetheine + ATP + H(+) = 3'-dephospho-CoA + diphosphate</text>
        <dbReference type="Rhea" id="RHEA:19801"/>
        <dbReference type="ChEBI" id="CHEBI:15378"/>
        <dbReference type="ChEBI" id="CHEBI:30616"/>
        <dbReference type="ChEBI" id="CHEBI:33019"/>
        <dbReference type="ChEBI" id="CHEBI:57328"/>
        <dbReference type="ChEBI" id="CHEBI:61723"/>
        <dbReference type="EC" id="2.7.7.3"/>
    </reaction>
</comment>
<dbReference type="Proteomes" id="UP000027982">
    <property type="component" value="Chromosome"/>
</dbReference>
<keyword evidence="6 9" id="KW-0460">Magnesium</keyword>
<feature type="binding site" evidence="9">
    <location>
        <position position="74"/>
    </location>
    <ligand>
        <name>substrate</name>
    </ligand>
</feature>
<dbReference type="UniPathway" id="UPA00241">
    <property type="reaction ID" value="UER00355"/>
</dbReference>
<keyword evidence="4 9" id="KW-0547">Nucleotide-binding</keyword>
<protein>
    <recommendedName>
        <fullName evidence="9">Phosphopantetheine adenylyltransferase</fullName>
        <ecNumber evidence="9">2.7.7.3</ecNumber>
    </recommendedName>
    <alternativeName>
        <fullName evidence="9">Dephospho-CoA pyrophosphorylase</fullName>
    </alternativeName>
    <alternativeName>
        <fullName evidence="9">Pantetheine-phosphate adenylyltransferase</fullName>
        <shortName evidence="9">PPAT</shortName>
    </alternativeName>
</protein>
<dbReference type="SUPFAM" id="SSF52374">
    <property type="entry name" value="Nucleotidylyl transferase"/>
    <property type="match status" value="1"/>
</dbReference>
<dbReference type="STRING" id="661478.OP10G_1879"/>
<feature type="binding site" evidence="9">
    <location>
        <position position="88"/>
    </location>
    <ligand>
        <name>substrate</name>
    </ligand>
</feature>
<comment type="subunit">
    <text evidence="9">Homohexamer.</text>
</comment>
<gene>
    <name evidence="9" type="primary">coaD</name>
    <name evidence="11" type="ORF">OP10G_1879</name>
</gene>
<sequence>MRSVAIYPGSFDPPTLGHLDVIERASRLFDTLIVSIGSNSQKRPLLSLDDRLEALRRSVEHLPNVTVETFSGLLVEYALSKEVKSIVRGLRATADFEYEFQMAMVNRRLSDEVDTVFLMTKWEYSYLSSSIVREVAVLGGDYQGMVPAPVAEKMSKVLAKGG</sequence>
<evidence type="ECO:0000256" key="9">
    <source>
        <dbReference type="HAMAP-Rule" id="MF_00151"/>
    </source>
</evidence>
<dbReference type="HAMAP" id="MF_00151">
    <property type="entry name" value="PPAT_bact"/>
    <property type="match status" value="1"/>
</dbReference>
<dbReference type="GO" id="GO:0015937">
    <property type="term" value="P:coenzyme A biosynthetic process"/>
    <property type="evidence" value="ECO:0007669"/>
    <property type="project" value="UniProtKB-UniRule"/>
</dbReference>
<evidence type="ECO:0000313" key="11">
    <source>
        <dbReference type="EMBL" id="AIE85247.1"/>
    </source>
</evidence>
<dbReference type="OrthoDB" id="9806661at2"/>
<dbReference type="NCBIfam" id="TIGR00125">
    <property type="entry name" value="cyt_tran_rel"/>
    <property type="match status" value="1"/>
</dbReference>
<evidence type="ECO:0000256" key="5">
    <source>
        <dbReference type="ARBA" id="ARBA00022840"/>
    </source>
</evidence>
<dbReference type="GO" id="GO:0004595">
    <property type="term" value="F:pantetheine-phosphate adenylyltransferase activity"/>
    <property type="evidence" value="ECO:0007669"/>
    <property type="project" value="UniProtKB-UniRule"/>
</dbReference>
<dbReference type="GO" id="GO:0005737">
    <property type="term" value="C:cytoplasm"/>
    <property type="evidence" value="ECO:0007669"/>
    <property type="project" value="UniProtKB-SubCell"/>
</dbReference>
<feature type="binding site" evidence="9">
    <location>
        <position position="99"/>
    </location>
    <ligand>
        <name>ATP</name>
        <dbReference type="ChEBI" id="CHEBI:30616"/>
    </ligand>
</feature>
<feature type="domain" description="Cytidyltransferase-like" evidence="10">
    <location>
        <begin position="6"/>
        <end position="134"/>
    </location>
</feature>
<dbReference type="eggNOG" id="COG0669">
    <property type="taxonomic scope" value="Bacteria"/>
</dbReference>
<evidence type="ECO:0000256" key="8">
    <source>
        <dbReference type="ARBA" id="ARBA00029346"/>
    </source>
</evidence>
<comment type="pathway">
    <text evidence="9">Cofactor biosynthesis; coenzyme A biosynthesis; CoA from (R)-pantothenate: step 4/5.</text>
</comment>
<feature type="binding site" evidence="9">
    <location>
        <begin position="124"/>
        <end position="130"/>
    </location>
    <ligand>
        <name>ATP</name>
        <dbReference type="ChEBI" id="CHEBI:30616"/>
    </ligand>
</feature>
<dbReference type="EC" id="2.7.7.3" evidence="9"/>
<organism evidence="11 12">
    <name type="scientific">Fimbriimonas ginsengisoli Gsoil 348</name>
    <dbReference type="NCBI Taxonomy" id="661478"/>
    <lineage>
        <taxon>Bacteria</taxon>
        <taxon>Bacillati</taxon>
        <taxon>Armatimonadota</taxon>
        <taxon>Fimbriimonadia</taxon>
        <taxon>Fimbriimonadales</taxon>
        <taxon>Fimbriimonadaceae</taxon>
        <taxon>Fimbriimonas</taxon>
    </lineage>
</organism>
<dbReference type="InterPro" id="IPR014729">
    <property type="entry name" value="Rossmann-like_a/b/a_fold"/>
</dbReference>
<keyword evidence="12" id="KW-1185">Reference proteome</keyword>
<comment type="function">
    <text evidence="9">Reversibly transfers an adenylyl group from ATP to 4'-phosphopantetheine, yielding dephospho-CoA (dPCoA) and pyrophosphate.</text>
</comment>
<evidence type="ECO:0000256" key="1">
    <source>
        <dbReference type="ARBA" id="ARBA00022490"/>
    </source>
</evidence>
<evidence type="ECO:0000256" key="2">
    <source>
        <dbReference type="ARBA" id="ARBA00022679"/>
    </source>
</evidence>
<keyword evidence="3 9" id="KW-0548">Nucleotidyltransferase</keyword>
<keyword evidence="7 9" id="KW-0173">Coenzyme A biosynthesis</keyword>
<dbReference type="CDD" id="cd02163">
    <property type="entry name" value="PPAT"/>
    <property type="match status" value="1"/>
</dbReference>
<dbReference type="PANTHER" id="PTHR21342:SF1">
    <property type="entry name" value="PHOSPHOPANTETHEINE ADENYLYLTRANSFERASE"/>
    <property type="match status" value="1"/>
</dbReference>
<dbReference type="KEGG" id="fgi:OP10G_1879"/>
<dbReference type="RefSeq" id="WP_025226164.1">
    <property type="nucleotide sequence ID" value="NZ_CP007139.1"/>
</dbReference>
<feature type="binding site" evidence="9">
    <location>
        <position position="10"/>
    </location>
    <ligand>
        <name>substrate</name>
    </ligand>
</feature>
<accession>A0A068NPE6</accession>
<keyword evidence="2 9" id="KW-0808">Transferase</keyword>